<dbReference type="AlphaFoldDB" id="C8PD95"/>
<keyword evidence="5 12" id="KW-0658">Purine biosynthesis</keyword>
<dbReference type="HOGENOM" id="CLU_034045_2_1_9"/>
<dbReference type="GO" id="GO:0004488">
    <property type="term" value="F:methylenetetrahydrofolate dehydrogenase (NADP+) activity"/>
    <property type="evidence" value="ECO:0007669"/>
    <property type="project" value="UniProtKB-UniRule"/>
</dbReference>
<evidence type="ECO:0000313" key="15">
    <source>
        <dbReference type="EMBL" id="EEW51568.1"/>
    </source>
</evidence>
<keyword evidence="16" id="KW-1185">Reference proteome</keyword>
<dbReference type="Gene3D" id="3.40.50.720">
    <property type="entry name" value="NAD(P)-binding Rossmann-like Domain"/>
    <property type="match status" value="1"/>
</dbReference>
<name>C8PD95_9LACO</name>
<dbReference type="PRINTS" id="PR00085">
    <property type="entry name" value="THFDHDRGNASE"/>
</dbReference>
<evidence type="ECO:0000259" key="14">
    <source>
        <dbReference type="Pfam" id="PF02882"/>
    </source>
</evidence>
<dbReference type="SUPFAM" id="SSF51735">
    <property type="entry name" value="NAD(P)-binding Rossmann-fold domains"/>
    <property type="match status" value="1"/>
</dbReference>
<comment type="catalytic activity">
    <reaction evidence="12">
        <text>(6R)-5,10-methylene-5,6,7,8-tetrahydrofolate + NADP(+) = (6R)-5,10-methenyltetrahydrofolate + NADPH</text>
        <dbReference type="Rhea" id="RHEA:22812"/>
        <dbReference type="ChEBI" id="CHEBI:15636"/>
        <dbReference type="ChEBI" id="CHEBI:57455"/>
        <dbReference type="ChEBI" id="CHEBI:57783"/>
        <dbReference type="ChEBI" id="CHEBI:58349"/>
        <dbReference type="EC" id="1.5.1.5"/>
    </reaction>
</comment>
<keyword evidence="6 12" id="KW-0378">Hydrolase</keyword>
<evidence type="ECO:0000256" key="10">
    <source>
        <dbReference type="ARBA" id="ARBA00023167"/>
    </source>
</evidence>
<evidence type="ECO:0000256" key="3">
    <source>
        <dbReference type="ARBA" id="ARBA00022563"/>
    </source>
</evidence>
<feature type="domain" description="Tetrahydrofolate dehydrogenase/cyclohydrolase NAD(P)-binding" evidence="14">
    <location>
        <begin position="155"/>
        <end position="294"/>
    </location>
</feature>
<dbReference type="FunFam" id="3.40.50.10860:FF:000005">
    <property type="entry name" value="C-1-tetrahydrofolate synthase, cytoplasmic, putative"/>
    <property type="match status" value="1"/>
</dbReference>
<feature type="binding site" evidence="12">
    <location>
        <begin position="181"/>
        <end position="183"/>
    </location>
    <ligand>
        <name>NADP(+)</name>
        <dbReference type="ChEBI" id="CHEBI:58349"/>
    </ligand>
</feature>
<dbReference type="Pfam" id="PF00763">
    <property type="entry name" value="THF_DHG_CYH"/>
    <property type="match status" value="1"/>
</dbReference>
<dbReference type="SUPFAM" id="SSF53223">
    <property type="entry name" value="Aminoacid dehydrogenase-like, N-terminal domain"/>
    <property type="match status" value="1"/>
</dbReference>
<sequence>MIMRSAVPTSFFKGDLYLTLILDGKEPAKKIIDELTLEVEHLKAKNILPTFCVIEVGEDPASKIYLRLKRKLAKKIGINEQTIKFPGDIRQDELIDKIKELNADPHVDAIMVQLPIPEHINTRLVLEAIDPTKDADGFTPYNQGRMWQGQVNIIPATVRSIMTILDYYQLNVEGKNALIIGRSIIVGKPVASQLLARNATVTIAHSHTRNLQELTLLNDIIISDVGRAHLITKNMVKPGSILIDVGMNRENGKLMGDIEYDDCLPIAEAITPVPGGVGPLTVANLMKQVIILTKLRHNYGN</sequence>
<dbReference type="GO" id="GO:0035999">
    <property type="term" value="P:tetrahydrofolate interconversion"/>
    <property type="evidence" value="ECO:0007669"/>
    <property type="project" value="UniProtKB-UniRule"/>
</dbReference>
<keyword evidence="9 12" id="KW-0368">Histidine biosynthesis</keyword>
<dbReference type="GO" id="GO:0000105">
    <property type="term" value="P:L-histidine biosynthetic process"/>
    <property type="evidence" value="ECO:0007669"/>
    <property type="project" value="UniProtKB-KW"/>
</dbReference>
<dbReference type="UniPathway" id="UPA00193"/>
<reference evidence="15 16" key="1">
    <citation type="submission" date="2009-09" db="EMBL/GenBank/DDBJ databases">
        <authorList>
            <person name="Qin X."/>
            <person name="Bachman B."/>
            <person name="Battles P."/>
            <person name="Bell A."/>
            <person name="Bess C."/>
            <person name="Bickham C."/>
            <person name="Chaboub L."/>
            <person name="Chen D."/>
            <person name="Coyle M."/>
            <person name="Deiros D.R."/>
            <person name="Dinh H."/>
            <person name="Forbes L."/>
            <person name="Fowler G."/>
            <person name="Francisco L."/>
            <person name="Fu Q."/>
            <person name="Gubbala S."/>
            <person name="Hale W."/>
            <person name="Han Y."/>
            <person name="Hemphill L."/>
            <person name="Highlander S.K."/>
            <person name="Hirani K."/>
            <person name="Hogues M."/>
            <person name="Jackson L."/>
            <person name="Jakkamsetti A."/>
            <person name="Javaid M."/>
            <person name="Jiang H."/>
            <person name="Korchina V."/>
            <person name="Kovar C."/>
            <person name="Lara F."/>
            <person name="Lee S."/>
            <person name="Mata R."/>
            <person name="Mathew T."/>
            <person name="Moen C."/>
            <person name="Morales K."/>
            <person name="Munidasa M."/>
            <person name="Nazareth L."/>
            <person name="Ngo R."/>
            <person name="Nguyen L."/>
            <person name="Okwuonu G."/>
            <person name="Ongeri F."/>
            <person name="Patil S."/>
            <person name="Petrosino J."/>
            <person name="Pham C."/>
            <person name="Pham P."/>
            <person name="Pu L.-L."/>
            <person name="Puazo M."/>
            <person name="Raj R."/>
            <person name="Reid J."/>
            <person name="Rouhana J."/>
            <person name="Saada N."/>
            <person name="Shang Y."/>
            <person name="Simmons D."/>
            <person name="Thornton R."/>
            <person name="Warren J."/>
            <person name="Weissenberger G."/>
            <person name="Zhang J."/>
            <person name="Zhang L."/>
            <person name="Zhou C."/>
            <person name="Zhu D."/>
            <person name="Muzny D."/>
            <person name="Worley K."/>
            <person name="Gibbs R."/>
        </authorList>
    </citation>
    <scope>NUCLEOTIDE SEQUENCE [LARGE SCALE GENOMIC DNA]</scope>
    <source>
        <strain evidence="15 16">DSM 13335</strain>
    </source>
</reference>
<evidence type="ECO:0000256" key="4">
    <source>
        <dbReference type="ARBA" id="ARBA00022605"/>
    </source>
</evidence>
<dbReference type="InterPro" id="IPR020631">
    <property type="entry name" value="THF_DH/CycHdrlase_NAD-bd_dom"/>
</dbReference>
<proteinExistence type="inferred from homology"/>
<dbReference type="EC" id="1.5.1.5" evidence="12"/>
<dbReference type="InterPro" id="IPR020867">
    <property type="entry name" value="THF_DH/CycHdrlase_CS"/>
</dbReference>
<comment type="pathway">
    <text evidence="1 12">One-carbon metabolism; tetrahydrofolate interconversion.</text>
</comment>
<evidence type="ECO:0000313" key="16">
    <source>
        <dbReference type="Proteomes" id="UP000004115"/>
    </source>
</evidence>
<keyword evidence="4 12" id="KW-0028">Amino-acid biosynthesis</keyword>
<gene>
    <name evidence="12 15" type="primary">folD</name>
    <name evidence="15" type="ORF">HMPREF0520_1065</name>
</gene>
<keyword evidence="8 12" id="KW-0560">Oxidoreductase</keyword>
<evidence type="ECO:0000256" key="9">
    <source>
        <dbReference type="ARBA" id="ARBA00023102"/>
    </source>
</evidence>
<keyword evidence="10 12" id="KW-0486">Methionine biosynthesis</keyword>
<evidence type="ECO:0000256" key="1">
    <source>
        <dbReference type="ARBA" id="ARBA00004777"/>
    </source>
</evidence>
<dbReference type="InterPro" id="IPR000672">
    <property type="entry name" value="THF_DH/CycHdrlase"/>
</dbReference>
<keyword evidence="7 12" id="KW-0521">NADP</keyword>
<accession>C8PD95</accession>
<evidence type="ECO:0000256" key="12">
    <source>
        <dbReference type="HAMAP-Rule" id="MF_01576"/>
    </source>
</evidence>
<evidence type="ECO:0000256" key="7">
    <source>
        <dbReference type="ARBA" id="ARBA00022857"/>
    </source>
</evidence>
<keyword evidence="11 12" id="KW-0511">Multifunctional enzyme</keyword>
<comment type="caution">
    <text evidence="12">Lacks conserved residue(s) required for the propagation of feature annotation.</text>
</comment>
<dbReference type="InterPro" id="IPR046346">
    <property type="entry name" value="Aminoacid_DH-like_N_sf"/>
</dbReference>
<evidence type="ECO:0000256" key="6">
    <source>
        <dbReference type="ARBA" id="ARBA00022801"/>
    </source>
</evidence>
<dbReference type="PANTHER" id="PTHR48099:SF5">
    <property type="entry name" value="C-1-TETRAHYDROFOLATE SYNTHASE, CYTOPLASMIC"/>
    <property type="match status" value="1"/>
</dbReference>
<comment type="similarity">
    <text evidence="12">Belongs to the tetrahydrofolate dehydrogenase/cyclohydrolase family.</text>
</comment>
<dbReference type="GO" id="GO:0006164">
    <property type="term" value="P:purine nucleotide biosynthetic process"/>
    <property type="evidence" value="ECO:0007669"/>
    <property type="project" value="UniProtKB-KW"/>
</dbReference>
<dbReference type="GO" id="GO:0005829">
    <property type="term" value="C:cytosol"/>
    <property type="evidence" value="ECO:0007669"/>
    <property type="project" value="TreeGrafter"/>
</dbReference>
<protein>
    <recommendedName>
        <fullName evidence="12">Bifunctional protein FolD</fullName>
    </recommendedName>
    <domain>
        <recommendedName>
            <fullName evidence="12">Methylenetetrahydrofolate dehydrogenase</fullName>
            <ecNumber evidence="12">1.5.1.5</ecNumber>
        </recommendedName>
    </domain>
    <domain>
        <recommendedName>
            <fullName evidence="12">Methenyltetrahydrofolate cyclohydrolase</fullName>
            <ecNumber evidence="12">3.5.4.9</ecNumber>
        </recommendedName>
    </domain>
</protein>
<dbReference type="InterPro" id="IPR036291">
    <property type="entry name" value="NAD(P)-bd_dom_sf"/>
</dbReference>
<dbReference type="Gene3D" id="3.40.50.10860">
    <property type="entry name" value="Leucine Dehydrogenase, chain A, domain 1"/>
    <property type="match status" value="1"/>
</dbReference>
<dbReference type="Pfam" id="PF02882">
    <property type="entry name" value="THF_DHG_CYH_C"/>
    <property type="match status" value="1"/>
</dbReference>
<evidence type="ECO:0000256" key="11">
    <source>
        <dbReference type="ARBA" id="ARBA00023268"/>
    </source>
</evidence>
<dbReference type="Proteomes" id="UP000004115">
    <property type="component" value="Unassembled WGS sequence"/>
</dbReference>
<dbReference type="GO" id="GO:0004477">
    <property type="term" value="F:methenyltetrahydrofolate cyclohydrolase activity"/>
    <property type="evidence" value="ECO:0007669"/>
    <property type="project" value="UniProtKB-UniRule"/>
</dbReference>
<organism evidence="15 16">
    <name type="scientific">Lactobacillus iners DSM 13335</name>
    <dbReference type="NCBI Taxonomy" id="525328"/>
    <lineage>
        <taxon>Bacteria</taxon>
        <taxon>Bacillati</taxon>
        <taxon>Bacillota</taxon>
        <taxon>Bacilli</taxon>
        <taxon>Lactobacillales</taxon>
        <taxon>Lactobacillaceae</taxon>
        <taxon>Lactobacillus</taxon>
    </lineage>
</organism>
<dbReference type="GO" id="GO:0009086">
    <property type="term" value="P:methionine biosynthetic process"/>
    <property type="evidence" value="ECO:0007669"/>
    <property type="project" value="UniProtKB-KW"/>
</dbReference>
<feature type="domain" description="Tetrahydrofolate dehydrogenase/cyclohydrolase catalytic" evidence="13">
    <location>
        <begin position="22"/>
        <end position="136"/>
    </location>
</feature>
<dbReference type="HAMAP" id="MF_01576">
    <property type="entry name" value="THF_DHG_CYH"/>
    <property type="match status" value="1"/>
</dbReference>
<dbReference type="PROSITE" id="PS00766">
    <property type="entry name" value="THF_DHG_CYH_1"/>
    <property type="match status" value="1"/>
</dbReference>
<dbReference type="CDD" id="cd01080">
    <property type="entry name" value="NAD_bind_m-THF_DH_Cyclohyd"/>
    <property type="match status" value="1"/>
</dbReference>
<evidence type="ECO:0000256" key="5">
    <source>
        <dbReference type="ARBA" id="ARBA00022755"/>
    </source>
</evidence>
<evidence type="ECO:0000259" key="13">
    <source>
        <dbReference type="Pfam" id="PF00763"/>
    </source>
</evidence>
<comment type="function">
    <text evidence="12">Catalyzes the oxidation of 5,10-methylenetetrahydrofolate to 5,10-methenyltetrahydrofolate and then the hydrolysis of 5,10-methenyltetrahydrofolate to 10-formyltetrahydrofolate.</text>
</comment>
<dbReference type="EMBL" id="ACLN01000015">
    <property type="protein sequence ID" value="EEW51568.1"/>
    <property type="molecule type" value="Genomic_DNA"/>
</dbReference>
<dbReference type="PANTHER" id="PTHR48099">
    <property type="entry name" value="C-1-TETRAHYDROFOLATE SYNTHASE, CYTOPLASMIC-RELATED"/>
    <property type="match status" value="1"/>
</dbReference>
<keyword evidence="3 12" id="KW-0554">One-carbon metabolism</keyword>
<comment type="caution">
    <text evidence="15">The sequence shown here is derived from an EMBL/GenBank/DDBJ whole genome shotgun (WGS) entry which is preliminary data.</text>
</comment>
<comment type="subunit">
    <text evidence="2 12">Homodimer.</text>
</comment>
<dbReference type="InterPro" id="IPR020630">
    <property type="entry name" value="THF_DH/CycHdrlase_cat_dom"/>
</dbReference>
<dbReference type="EC" id="3.5.4.9" evidence="12"/>
<evidence type="ECO:0000256" key="2">
    <source>
        <dbReference type="ARBA" id="ARBA00011738"/>
    </source>
</evidence>
<comment type="catalytic activity">
    <reaction evidence="12">
        <text>(6R)-5,10-methenyltetrahydrofolate + H2O = (6R)-10-formyltetrahydrofolate + H(+)</text>
        <dbReference type="Rhea" id="RHEA:23700"/>
        <dbReference type="ChEBI" id="CHEBI:15377"/>
        <dbReference type="ChEBI" id="CHEBI:15378"/>
        <dbReference type="ChEBI" id="CHEBI:57455"/>
        <dbReference type="ChEBI" id="CHEBI:195366"/>
        <dbReference type="EC" id="3.5.4.9"/>
    </reaction>
</comment>
<evidence type="ECO:0000256" key="8">
    <source>
        <dbReference type="ARBA" id="ARBA00023002"/>
    </source>
</evidence>